<dbReference type="PANTHER" id="PTHR48207:SF3">
    <property type="entry name" value="SUCCINATE--HYDROXYMETHYLGLUTARATE COA-TRANSFERASE"/>
    <property type="match status" value="1"/>
</dbReference>
<dbReference type="Proteomes" id="UP000602647">
    <property type="component" value="Unassembled WGS sequence"/>
</dbReference>
<dbReference type="InterPro" id="IPR050483">
    <property type="entry name" value="CoA-transferase_III_domain"/>
</dbReference>
<dbReference type="RefSeq" id="WP_187302946.1">
    <property type="nucleotide sequence ID" value="NZ_JACRYT010000007.1"/>
</dbReference>
<sequence length="399" mass="43558">MTQDRQGPLTGIRILDLTRVLSGPYTSMMLADLGAEVIKLEMPEIGDDSRHFGPFQKDESAYFMSVNRNKKSITLNLKSEKGKEIFKKLAAQVDVILENYRPGTMEKLGLDYDTICQVNPGIIYASISGFGQTGPYSRRAAYDGIVQAMGGIMGITGEKGGKPVKIGSSIGDIIAGMFCSTGILAAYIHRQNTGKGQYIDVAMLDSQVAILENAIARYTVTGKVPKPTGNTHTSIFPFETFPTASEDIMIAAGNDVLWSKLCTALDCEELITDERFSTNPERGYHHDEMFALLCERLVGKKADEWVKILDDAGVPCSLINTIDKVLENPQIQARNMIVEVEHPKAGKNLIAGLPIKMSLTPGAVYKAAPVLGEDNRSVYKEMAGIGEDELEELKKKGVI</sequence>
<dbReference type="GO" id="GO:0008410">
    <property type="term" value="F:CoA-transferase activity"/>
    <property type="evidence" value="ECO:0007669"/>
    <property type="project" value="TreeGrafter"/>
</dbReference>
<dbReference type="InterPro" id="IPR003673">
    <property type="entry name" value="CoA-Trfase_fam_III"/>
</dbReference>
<proteinExistence type="predicted"/>
<dbReference type="PANTHER" id="PTHR48207">
    <property type="entry name" value="SUCCINATE--HYDROXYMETHYLGLUTARATE COA-TRANSFERASE"/>
    <property type="match status" value="1"/>
</dbReference>
<evidence type="ECO:0000313" key="3">
    <source>
        <dbReference type="Proteomes" id="UP000602647"/>
    </source>
</evidence>
<protein>
    <submittedName>
        <fullName evidence="2">CoA transferase</fullName>
    </submittedName>
</protein>
<dbReference type="InterPro" id="IPR044855">
    <property type="entry name" value="CoA-Trfase_III_dom3_sf"/>
</dbReference>
<comment type="caution">
    <text evidence="2">The sequence shown here is derived from an EMBL/GenBank/DDBJ whole genome shotgun (WGS) entry which is preliminary data.</text>
</comment>
<name>A0A923SRZ8_9FIRM</name>
<accession>A0A923SRZ8</accession>
<dbReference type="AlphaFoldDB" id="A0A923SRZ8"/>
<gene>
    <name evidence="2" type="ORF">H9L42_08380</name>
</gene>
<evidence type="ECO:0000256" key="1">
    <source>
        <dbReference type="ARBA" id="ARBA00022679"/>
    </source>
</evidence>
<evidence type="ECO:0000313" key="2">
    <source>
        <dbReference type="EMBL" id="MBC6679844.1"/>
    </source>
</evidence>
<organism evidence="2 3">
    <name type="scientific">Zhenpiania hominis</name>
    <dbReference type="NCBI Taxonomy" id="2763644"/>
    <lineage>
        <taxon>Bacteria</taxon>
        <taxon>Bacillati</taxon>
        <taxon>Bacillota</taxon>
        <taxon>Clostridia</taxon>
        <taxon>Peptostreptococcales</taxon>
        <taxon>Anaerovoracaceae</taxon>
        <taxon>Zhenpiania</taxon>
    </lineage>
</organism>
<reference evidence="2" key="1">
    <citation type="submission" date="2020-08" db="EMBL/GenBank/DDBJ databases">
        <title>Genome public.</title>
        <authorList>
            <person name="Liu C."/>
            <person name="Sun Q."/>
        </authorList>
    </citation>
    <scope>NUCLEOTIDE SEQUENCE</scope>
    <source>
        <strain evidence="2">BX12</strain>
    </source>
</reference>
<keyword evidence="1 2" id="KW-0808">Transferase</keyword>
<dbReference type="Pfam" id="PF02515">
    <property type="entry name" value="CoA_transf_3"/>
    <property type="match status" value="1"/>
</dbReference>
<dbReference type="Gene3D" id="3.40.50.10540">
    <property type="entry name" value="Crotonobetainyl-coa:carnitine coa-transferase, domain 1"/>
    <property type="match status" value="1"/>
</dbReference>
<keyword evidence="3" id="KW-1185">Reference proteome</keyword>
<dbReference type="EMBL" id="JACRYT010000007">
    <property type="protein sequence ID" value="MBC6679844.1"/>
    <property type="molecule type" value="Genomic_DNA"/>
</dbReference>
<dbReference type="Gene3D" id="3.30.1540.10">
    <property type="entry name" value="formyl-coa transferase, domain 3"/>
    <property type="match status" value="1"/>
</dbReference>
<dbReference type="SUPFAM" id="SSF89796">
    <property type="entry name" value="CoA-transferase family III (CaiB/BaiF)"/>
    <property type="match status" value="1"/>
</dbReference>
<dbReference type="InterPro" id="IPR023606">
    <property type="entry name" value="CoA-Trfase_III_dom_1_sf"/>
</dbReference>